<feature type="compositionally biased region" description="Polar residues" evidence="1">
    <location>
        <begin position="582"/>
        <end position="597"/>
    </location>
</feature>
<gene>
    <name evidence="2" type="ORF">LTR16_004729</name>
</gene>
<name>A0ABR0LMX0_9PEZI</name>
<protein>
    <submittedName>
        <fullName evidence="2">Uncharacterized protein</fullName>
    </submittedName>
</protein>
<dbReference type="Proteomes" id="UP001357485">
    <property type="component" value="Unassembled WGS sequence"/>
</dbReference>
<feature type="region of interest" description="Disordered" evidence="1">
    <location>
        <begin position="279"/>
        <end position="326"/>
    </location>
</feature>
<evidence type="ECO:0000256" key="1">
    <source>
        <dbReference type="SAM" id="MobiDB-lite"/>
    </source>
</evidence>
<evidence type="ECO:0000313" key="2">
    <source>
        <dbReference type="EMBL" id="KAK5200833.1"/>
    </source>
</evidence>
<feature type="compositionally biased region" description="Polar residues" evidence="1">
    <location>
        <begin position="629"/>
        <end position="643"/>
    </location>
</feature>
<dbReference type="EMBL" id="JAVRRA010017080">
    <property type="protein sequence ID" value="KAK5200833.1"/>
    <property type="molecule type" value="Genomic_DNA"/>
</dbReference>
<organism evidence="2 3">
    <name type="scientific">Cryomyces antarcticus</name>
    <dbReference type="NCBI Taxonomy" id="329879"/>
    <lineage>
        <taxon>Eukaryota</taxon>
        <taxon>Fungi</taxon>
        <taxon>Dikarya</taxon>
        <taxon>Ascomycota</taxon>
        <taxon>Pezizomycotina</taxon>
        <taxon>Dothideomycetes</taxon>
        <taxon>Dothideomycetes incertae sedis</taxon>
        <taxon>Cryomyces</taxon>
    </lineage>
</organism>
<feature type="compositionally biased region" description="Basic and acidic residues" evidence="1">
    <location>
        <begin position="287"/>
        <end position="300"/>
    </location>
</feature>
<feature type="region of interest" description="Disordered" evidence="1">
    <location>
        <begin position="533"/>
        <end position="684"/>
    </location>
</feature>
<feature type="compositionally biased region" description="Polar residues" evidence="1">
    <location>
        <begin position="151"/>
        <end position="191"/>
    </location>
</feature>
<keyword evidence="3" id="KW-1185">Reference proteome</keyword>
<reference evidence="2 3" key="1">
    <citation type="submission" date="2023-08" db="EMBL/GenBank/DDBJ databases">
        <title>Black Yeasts Isolated from many extreme environments.</title>
        <authorList>
            <person name="Coleine C."/>
            <person name="Stajich J.E."/>
            <person name="Selbmann L."/>
        </authorList>
    </citation>
    <scope>NUCLEOTIDE SEQUENCE [LARGE SCALE GENOMIC DNA]</scope>
    <source>
        <strain evidence="2 3">CCFEE 536</strain>
    </source>
</reference>
<feature type="compositionally biased region" description="Basic and acidic residues" evidence="1">
    <location>
        <begin position="309"/>
        <end position="325"/>
    </location>
</feature>
<accession>A0ABR0LMX0</accession>
<sequence length="684" mass="72868">TIAVAGQAAYMRVKRRSSPTVNYKERVVVEEHDVEKVALNSLLGRLWRTWRKGVRTPGVHTISRGTTPTQRRYSFVSPLSPRRGSFGSVASVDDFRRASEASPNHVPDVPAITHPEHILAANIPLPANPNDVNEIEVPGLAKQGDEEDSSGSRTPTAATIKRTSSLGMFPNTFNGLPTPVSSQRPTPNPSSAAREGAPLLQRRRSHSVPTSTSVSYVSSKQSLGFEAAEPMTPGIGAIPGSYPKETDRSTEPEQQIAAEEPRAVAGTEVLPVSYEELEAAAPTETTTEPKSHAEEMKSAKESSAPVKQLADHPNDPVDRSEEHKQQGLAAGVLAGATTVAAATIASLFGSQDRGHLTKDSEEHHDTRKSLIGMKSAPTVTDSQVVRRASRDSAHSVRSNQSYSLGETPQVMQAEGRAVVEEVRDAGDAQVDPTAIGVARTSNMSIPAIPLPPSPMSPVFGYTRQERDAAESNLDGRLVKNARPVLAAQQGARKQSSPVEYTPSFEAGTADAAISPSDFLASRSLSFGSSPLVPVLEKGESPTASRAGTYLSYRPDAQRSDSNLTANAHPGASSMETPMSLASYRTESNDSFTNSTLRPQPLSVQAPGSLVPSAAMGPPPHRLTPPGLNYSVNGSNSSLDSQGMASEHSSDVRQRDFDNLLRGEETMKYTATPPMTRDSEASLPS</sequence>
<comment type="caution">
    <text evidence="2">The sequence shown here is derived from an EMBL/GenBank/DDBJ whole genome shotgun (WGS) entry which is preliminary data.</text>
</comment>
<feature type="region of interest" description="Disordered" evidence="1">
    <location>
        <begin position="141"/>
        <end position="266"/>
    </location>
</feature>
<feature type="non-terminal residue" evidence="2">
    <location>
        <position position="1"/>
    </location>
</feature>
<evidence type="ECO:0000313" key="3">
    <source>
        <dbReference type="Proteomes" id="UP001357485"/>
    </source>
</evidence>
<feature type="compositionally biased region" description="Basic and acidic residues" evidence="1">
    <location>
        <begin position="353"/>
        <end position="368"/>
    </location>
</feature>
<feature type="compositionally biased region" description="Basic and acidic residues" evidence="1">
    <location>
        <begin position="647"/>
        <end position="666"/>
    </location>
</feature>
<feature type="region of interest" description="Disordered" evidence="1">
    <location>
        <begin position="353"/>
        <end position="402"/>
    </location>
</feature>
<proteinExistence type="predicted"/>
<feature type="compositionally biased region" description="Low complexity" evidence="1">
    <location>
        <begin position="207"/>
        <end position="222"/>
    </location>
</feature>